<accession>A0A087UG29</accession>
<dbReference type="AlphaFoldDB" id="A0A087UG29"/>
<keyword evidence="3" id="KW-1185">Reference proteome</keyword>
<keyword evidence="1" id="KW-0732">Signal</keyword>
<evidence type="ECO:0000256" key="1">
    <source>
        <dbReference type="SAM" id="SignalP"/>
    </source>
</evidence>
<evidence type="ECO:0008006" key="4">
    <source>
        <dbReference type="Google" id="ProtNLM"/>
    </source>
</evidence>
<sequence>MCSLSLCTALRYLVGFCLLVNSKIVSEDCSISTMVIDSKHLICIMKQVKFSYFCKWHSYLQNFRKKKKFLALEPNLHF</sequence>
<organism evidence="2 3">
    <name type="scientific">Stegodyphus mimosarum</name>
    <name type="common">African social velvet spider</name>
    <dbReference type="NCBI Taxonomy" id="407821"/>
    <lineage>
        <taxon>Eukaryota</taxon>
        <taxon>Metazoa</taxon>
        <taxon>Ecdysozoa</taxon>
        <taxon>Arthropoda</taxon>
        <taxon>Chelicerata</taxon>
        <taxon>Arachnida</taxon>
        <taxon>Araneae</taxon>
        <taxon>Araneomorphae</taxon>
        <taxon>Entelegynae</taxon>
        <taxon>Eresoidea</taxon>
        <taxon>Eresidae</taxon>
        <taxon>Stegodyphus</taxon>
    </lineage>
</organism>
<feature type="non-terminal residue" evidence="2">
    <location>
        <position position="78"/>
    </location>
</feature>
<gene>
    <name evidence="2" type="ORF">X975_15323</name>
</gene>
<dbReference type="EMBL" id="KK119652">
    <property type="protein sequence ID" value="KFM76318.1"/>
    <property type="molecule type" value="Genomic_DNA"/>
</dbReference>
<evidence type="ECO:0000313" key="3">
    <source>
        <dbReference type="Proteomes" id="UP000054359"/>
    </source>
</evidence>
<name>A0A087UG29_STEMI</name>
<protein>
    <recommendedName>
        <fullName evidence="4">Secreted protein</fullName>
    </recommendedName>
</protein>
<feature type="signal peptide" evidence="1">
    <location>
        <begin position="1"/>
        <end position="22"/>
    </location>
</feature>
<feature type="chain" id="PRO_5001830474" description="Secreted protein" evidence="1">
    <location>
        <begin position="23"/>
        <end position="78"/>
    </location>
</feature>
<proteinExistence type="predicted"/>
<evidence type="ECO:0000313" key="2">
    <source>
        <dbReference type="EMBL" id="KFM76318.1"/>
    </source>
</evidence>
<reference evidence="2 3" key="1">
    <citation type="submission" date="2013-11" db="EMBL/GenBank/DDBJ databases">
        <title>Genome sequencing of Stegodyphus mimosarum.</title>
        <authorList>
            <person name="Bechsgaard J."/>
        </authorList>
    </citation>
    <scope>NUCLEOTIDE SEQUENCE [LARGE SCALE GENOMIC DNA]</scope>
</reference>
<dbReference type="Proteomes" id="UP000054359">
    <property type="component" value="Unassembled WGS sequence"/>
</dbReference>